<accession>A0A6J4IHY8</accession>
<sequence length="99" mass="10442">MFDGGLPEAAEPPMWGETRRALSGLRRVGWVRVTVLAHGASCELVGTGHRRPAAHRITLSAAASLIASGVPSVILRRHQGPAQGHQLLAAPTSAHRQEA</sequence>
<organism evidence="1">
    <name type="scientific">uncultured Acidimicrobiales bacterium</name>
    <dbReference type="NCBI Taxonomy" id="310071"/>
    <lineage>
        <taxon>Bacteria</taxon>
        <taxon>Bacillati</taxon>
        <taxon>Actinomycetota</taxon>
        <taxon>Acidimicrobiia</taxon>
        <taxon>Acidimicrobiales</taxon>
        <taxon>environmental samples</taxon>
    </lineage>
</organism>
<gene>
    <name evidence="1" type="ORF">AVDCRST_MAG76-2251</name>
</gene>
<protein>
    <submittedName>
        <fullName evidence="1">Uncharacterized protein</fullName>
    </submittedName>
</protein>
<dbReference type="EMBL" id="CADCSZ010000141">
    <property type="protein sequence ID" value="CAA9250564.1"/>
    <property type="molecule type" value="Genomic_DNA"/>
</dbReference>
<reference evidence="1" key="1">
    <citation type="submission" date="2020-02" db="EMBL/GenBank/DDBJ databases">
        <authorList>
            <person name="Meier V. D."/>
        </authorList>
    </citation>
    <scope>NUCLEOTIDE SEQUENCE</scope>
    <source>
        <strain evidence="1">AVDCRST_MAG76</strain>
    </source>
</reference>
<dbReference type="AlphaFoldDB" id="A0A6J4IHY8"/>
<proteinExistence type="predicted"/>
<evidence type="ECO:0000313" key="1">
    <source>
        <dbReference type="EMBL" id="CAA9250564.1"/>
    </source>
</evidence>
<name>A0A6J4IHY8_9ACTN</name>